<organism evidence="1 2">
    <name type="scientific">Agromyces agglutinans</name>
    <dbReference type="NCBI Taxonomy" id="2662258"/>
    <lineage>
        <taxon>Bacteria</taxon>
        <taxon>Bacillati</taxon>
        <taxon>Actinomycetota</taxon>
        <taxon>Actinomycetes</taxon>
        <taxon>Micrococcales</taxon>
        <taxon>Microbacteriaceae</taxon>
        <taxon>Agromyces</taxon>
    </lineage>
</organism>
<comment type="caution">
    <text evidence="1">The sequence shown here is derived from an EMBL/GenBank/DDBJ whole genome shotgun (WGS) entry which is preliminary data.</text>
</comment>
<gene>
    <name evidence="1" type="ORF">GE115_14025</name>
</gene>
<accession>A0A6I2F675</accession>
<sequence length="306" mass="32047">MAFPAEDTRVTYPAGELTAVANVLAVLPVPATDEAPARIAVITDVTSIHPVDVAWPDHPADGGVLVLPATGAEFTIADAVVAATDGEAIHLGSDIPVRKGTDGWAFLVAHLIEADDGAIRLSAGDEVRLEADAVRRRALSIGHTACHLASLALNRAVADRWSKQPRADELGAPDFDTAAIESSRIEPGGSVDRYRLNKSMRRAGFDVASLVDADDVALARLEASVHATVAEWIAGGGAVRIECDGEGLTDRRSWVAELPEGIVRTPCGGTHPDSLADLGDLQVRLTLDDDAGTPVLVMTTRATPRG</sequence>
<protein>
    <submittedName>
        <fullName evidence="1">Metal-dependent hydrolase</fullName>
    </submittedName>
</protein>
<dbReference type="InterPro" id="IPR018163">
    <property type="entry name" value="Thr/Ala-tRNA-synth_IIc_edit"/>
</dbReference>
<dbReference type="SUPFAM" id="SSF55186">
    <property type="entry name" value="ThrRS/AlaRS common domain"/>
    <property type="match status" value="1"/>
</dbReference>
<dbReference type="GO" id="GO:0000166">
    <property type="term" value="F:nucleotide binding"/>
    <property type="evidence" value="ECO:0007669"/>
    <property type="project" value="InterPro"/>
</dbReference>
<name>A0A6I2F675_9MICO</name>
<dbReference type="Gene3D" id="3.30.980.10">
    <property type="entry name" value="Threonyl-trna Synthetase, Chain A, domain 2"/>
    <property type="match status" value="1"/>
</dbReference>
<evidence type="ECO:0000313" key="1">
    <source>
        <dbReference type="EMBL" id="MRG60975.1"/>
    </source>
</evidence>
<keyword evidence="2" id="KW-1185">Reference proteome</keyword>
<keyword evidence="1" id="KW-0378">Hydrolase</keyword>
<dbReference type="GO" id="GO:0016787">
    <property type="term" value="F:hydrolase activity"/>
    <property type="evidence" value="ECO:0007669"/>
    <property type="project" value="UniProtKB-KW"/>
</dbReference>
<proteinExistence type="predicted"/>
<dbReference type="Proteomes" id="UP000431080">
    <property type="component" value="Unassembled WGS sequence"/>
</dbReference>
<reference evidence="1 2" key="1">
    <citation type="submission" date="2019-10" db="EMBL/GenBank/DDBJ databases">
        <authorList>
            <person name="Nie G."/>
            <person name="Ming H."/>
            <person name="Yi B."/>
        </authorList>
    </citation>
    <scope>NUCLEOTIDE SEQUENCE [LARGE SCALE GENOMIC DNA]</scope>
    <source>
        <strain evidence="1 2">CFH 90414</strain>
    </source>
</reference>
<dbReference type="RefSeq" id="WP_153685416.1">
    <property type="nucleotide sequence ID" value="NZ_WJIF01000009.1"/>
</dbReference>
<dbReference type="AlphaFoldDB" id="A0A6I2F675"/>
<dbReference type="EMBL" id="WJIF01000009">
    <property type="protein sequence ID" value="MRG60975.1"/>
    <property type="molecule type" value="Genomic_DNA"/>
</dbReference>
<evidence type="ECO:0000313" key="2">
    <source>
        <dbReference type="Proteomes" id="UP000431080"/>
    </source>
</evidence>